<evidence type="ECO:0000256" key="5">
    <source>
        <dbReference type="ARBA" id="ARBA00023136"/>
    </source>
</evidence>
<keyword evidence="3" id="KW-0336">GPI-anchor</keyword>
<feature type="signal peptide" evidence="9">
    <location>
        <begin position="1"/>
        <end position="17"/>
    </location>
</feature>
<keyword evidence="6" id="KW-0325">Glycoprotein</keyword>
<dbReference type="PANTHER" id="PTHR34992">
    <property type="entry name" value="HYPHAL ANASTAMOSIS-7 PROTEIN"/>
    <property type="match status" value="1"/>
</dbReference>
<keyword evidence="7" id="KW-0449">Lipoprotein</keyword>
<keyword evidence="4 9" id="KW-0732">Signal</keyword>
<evidence type="ECO:0000256" key="8">
    <source>
        <dbReference type="SAM" id="MobiDB-lite"/>
    </source>
</evidence>
<dbReference type="CDD" id="cd21176">
    <property type="entry name" value="LPMO_auxiliary-like"/>
    <property type="match status" value="1"/>
</dbReference>
<dbReference type="GO" id="GO:0098552">
    <property type="term" value="C:side of membrane"/>
    <property type="evidence" value="ECO:0007669"/>
    <property type="project" value="UniProtKB-KW"/>
</dbReference>
<dbReference type="AlphaFoldDB" id="A0A6A5UMP1"/>
<dbReference type="InterPro" id="IPR046530">
    <property type="entry name" value="BIM1-like_dom"/>
</dbReference>
<feature type="compositionally biased region" description="Polar residues" evidence="8">
    <location>
        <begin position="165"/>
        <end position="181"/>
    </location>
</feature>
<evidence type="ECO:0000256" key="9">
    <source>
        <dbReference type="SAM" id="SignalP"/>
    </source>
</evidence>
<dbReference type="GO" id="GO:0005886">
    <property type="term" value="C:plasma membrane"/>
    <property type="evidence" value="ECO:0007669"/>
    <property type="project" value="UniProtKB-SubCell"/>
</dbReference>
<keyword evidence="2" id="KW-1003">Cell membrane</keyword>
<evidence type="ECO:0000256" key="2">
    <source>
        <dbReference type="ARBA" id="ARBA00022475"/>
    </source>
</evidence>
<evidence type="ECO:0000256" key="6">
    <source>
        <dbReference type="ARBA" id="ARBA00023180"/>
    </source>
</evidence>
<evidence type="ECO:0000313" key="11">
    <source>
        <dbReference type="EMBL" id="KAF1966201.1"/>
    </source>
</evidence>
<accession>A0A6A5UMP1</accession>
<evidence type="ECO:0000256" key="1">
    <source>
        <dbReference type="ARBA" id="ARBA00004609"/>
    </source>
</evidence>
<feature type="domain" description="Copper acquisition factor BIM1-like" evidence="10">
    <location>
        <begin position="16"/>
        <end position="161"/>
    </location>
</feature>
<gene>
    <name evidence="11" type="ORF">BU23DRAFT_487231</name>
</gene>
<organism evidence="11 12">
    <name type="scientific">Bimuria novae-zelandiae CBS 107.79</name>
    <dbReference type="NCBI Taxonomy" id="1447943"/>
    <lineage>
        <taxon>Eukaryota</taxon>
        <taxon>Fungi</taxon>
        <taxon>Dikarya</taxon>
        <taxon>Ascomycota</taxon>
        <taxon>Pezizomycotina</taxon>
        <taxon>Dothideomycetes</taxon>
        <taxon>Pleosporomycetidae</taxon>
        <taxon>Pleosporales</taxon>
        <taxon>Massarineae</taxon>
        <taxon>Didymosphaeriaceae</taxon>
        <taxon>Bimuria</taxon>
    </lineage>
</organism>
<proteinExistence type="predicted"/>
<feature type="region of interest" description="Disordered" evidence="8">
    <location>
        <begin position="165"/>
        <end position="192"/>
    </location>
</feature>
<evidence type="ECO:0000256" key="7">
    <source>
        <dbReference type="ARBA" id="ARBA00023288"/>
    </source>
</evidence>
<dbReference type="InterPro" id="IPR046936">
    <property type="entry name" value="BIM1-like"/>
</dbReference>
<protein>
    <recommendedName>
        <fullName evidence="10">Copper acquisition factor BIM1-like domain-containing protein</fullName>
    </recommendedName>
</protein>
<dbReference type="OrthoDB" id="2146436at2759"/>
<keyword evidence="12" id="KW-1185">Reference proteome</keyword>
<feature type="compositionally biased region" description="Low complexity" evidence="8">
    <location>
        <begin position="182"/>
        <end position="192"/>
    </location>
</feature>
<feature type="chain" id="PRO_5025369029" description="Copper acquisition factor BIM1-like domain-containing protein" evidence="9">
    <location>
        <begin position="18"/>
        <end position="221"/>
    </location>
</feature>
<evidence type="ECO:0000256" key="3">
    <source>
        <dbReference type="ARBA" id="ARBA00022622"/>
    </source>
</evidence>
<keyword evidence="5" id="KW-0472">Membrane</keyword>
<dbReference type="EMBL" id="ML976749">
    <property type="protein sequence ID" value="KAF1966201.1"/>
    <property type="molecule type" value="Genomic_DNA"/>
</dbReference>
<dbReference type="Proteomes" id="UP000800036">
    <property type="component" value="Unassembled WGS sequence"/>
</dbReference>
<reference evidence="11" key="1">
    <citation type="journal article" date="2020" name="Stud. Mycol.">
        <title>101 Dothideomycetes genomes: a test case for predicting lifestyles and emergence of pathogens.</title>
        <authorList>
            <person name="Haridas S."/>
            <person name="Albert R."/>
            <person name="Binder M."/>
            <person name="Bloem J."/>
            <person name="Labutti K."/>
            <person name="Salamov A."/>
            <person name="Andreopoulos B."/>
            <person name="Baker S."/>
            <person name="Barry K."/>
            <person name="Bills G."/>
            <person name="Bluhm B."/>
            <person name="Cannon C."/>
            <person name="Castanera R."/>
            <person name="Culley D."/>
            <person name="Daum C."/>
            <person name="Ezra D."/>
            <person name="Gonzalez J."/>
            <person name="Henrissat B."/>
            <person name="Kuo A."/>
            <person name="Liang C."/>
            <person name="Lipzen A."/>
            <person name="Lutzoni F."/>
            <person name="Magnuson J."/>
            <person name="Mondo S."/>
            <person name="Nolan M."/>
            <person name="Ohm R."/>
            <person name="Pangilinan J."/>
            <person name="Park H.-J."/>
            <person name="Ramirez L."/>
            <person name="Alfaro M."/>
            <person name="Sun H."/>
            <person name="Tritt A."/>
            <person name="Yoshinaga Y."/>
            <person name="Zwiers L.-H."/>
            <person name="Turgeon B."/>
            <person name="Goodwin S."/>
            <person name="Spatafora J."/>
            <person name="Crous P."/>
            <person name="Grigoriev I."/>
        </authorList>
    </citation>
    <scope>NUCLEOTIDE SEQUENCE</scope>
    <source>
        <strain evidence="11">CBS 107.79</strain>
    </source>
</reference>
<comment type="subcellular location">
    <subcellularLocation>
        <location evidence="1">Cell membrane</location>
        <topology evidence="1">Lipid-anchor</topology>
        <topology evidence="1">GPI-anchor</topology>
    </subcellularLocation>
</comment>
<dbReference type="PANTHER" id="PTHR34992:SF1">
    <property type="entry name" value="COPPER ACQUISITION FACTOR BIM1-LIKE DOMAIN-CONTAINING PROTEIN"/>
    <property type="match status" value="1"/>
</dbReference>
<sequence>MLFNTLSLVAVLPLASAHFLLSWPDRRGFDDEKASGGPCGGFDSVSSNRTEFPLSGGPIQLDMHHTQARVAVYLALGNDPTADDFTITLVPTLSEEGPSNFCLGSVNIPSNLNISAGTNGTIQVVTNGDPSGGLYQCGDVTFVNTKLSESDYNNHCQNSTGVKVTQENMSGQPNGTTSGGDTPSQSSGGAAASATAAPGAAAHATSSWVLGAVGMAAFAFL</sequence>
<evidence type="ECO:0000259" key="10">
    <source>
        <dbReference type="Pfam" id="PF20238"/>
    </source>
</evidence>
<evidence type="ECO:0000256" key="4">
    <source>
        <dbReference type="ARBA" id="ARBA00022729"/>
    </source>
</evidence>
<dbReference type="Pfam" id="PF20238">
    <property type="entry name" value="BIM1-like_dom"/>
    <property type="match status" value="1"/>
</dbReference>
<evidence type="ECO:0000313" key="12">
    <source>
        <dbReference type="Proteomes" id="UP000800036"/>
    </source>
</evidence>
<name>A0A6A5UMP1_9PLEO</name>